<feature type="region of interest" description="Disordered" evidence="3">
    <location>
        <begin position="50"/>
        <end position="118"/>
    </location>
</feature>
<feature type="compositionally biased region" description="Polar residues" evidence="3">
    <location>
        <begin position="105"/>
        <end position="117"/>
    </location>
</feature>
<evidence type="ECO:0000313" key="4">
    <source>
        <dbReference type="EMBL" id="KAF7711908.1"/>
    </source>
</evidence>
<dbReference type="GO" id="GO:0016788">
    <property type="term" value="F:hydrolase activity, acting on ester bonds"/>
    <property type="evidence" value="ECO:0007669"/>
    <property type="project" value="InterPro"/>
</dbReference>
<reference evidence="4" key="1">
    <citation type="submission" date="2020-08" db="EMBL/GenBank/DDBJ databases">
        <title>Chromosome-level assembly of Southern catfish (Silurus meridionalis) provides insights into visual adaptation to the nocturnal and benthic lifestyles.</title>
        <authorList>
            <person name="Zhang Y."/>
            <person name="Wang D."/>
            <person name="Peng Z."/>
        </authorList>
    </citation>
    <scope>NUCLEOTIDE SEQUENCE</scope>
    <source>
        <strain evidence="4">SWU-2019-XX</strain>
        <tissue evidence="4">Muscle</tissue>
    </source>
</reference>
<organism evidence="4 5">
    <name type="scientific">Silurus meridionalis</name>
    <name type="common">Southern catfish</name>
    <name type="synonym">Silurus soldatovi meridionalis</name>
    <dbReference type="NCBI Taxonomy" id="175797"/>
    <lineage>
        <taxon>Eukaryota</taxon>
        <taxon>Metazoa</taxon>
        <taxon>Chordata</taxon>
        <taxon>Craniata</taxon>
        <taxon>Vertebrata</taxon>
        <taxon>Euteleostomi</taxon>
        <taxon>Actinopterygii</taxon>
        <taxon>Neopterygii</taxon>
        <taxon>Teleostei</taxon>
        <taxon>Ostariophysi</taxon>
        <taxon>Siluriformes</taxon>
        <taxon>Siluridae</taxon>
        <taxon>Silurus</taxon>
    </lineage>
</organism>
<dbReference type="SUPFAM" id="SSF51556">
    <property type="entry name" value="Metallo-dependent hydrolases"/>
    <property type="match status" value="1"/>
</dbReference>
<feature type="region of interest" description="Disordered" evidence="3">
    <location>
        <begin position="329"/>
        <end position="361"/>
    </location>
</feature>
<evidence type="ECO:0000256" key="1">
    <source>
        <dbReference type="ARBA" id="ARBA00009275"/>
    </source>
</evidence>
<proteinExistence type="inferred from homology"/>
<gene>
    <name evidence="4" type="ORF">HF521_000919</name>
</gene>
<dbReference type="EMBL" id="JABFDY010000001">
    <property type="protein sequence ID" value="KAF7711908.1"/>
    <property type="molecule type" value="Genomic_DNA"/>
</dbReference>
<dbReference type="Pfam" id="PF01026">
    <property type="entry name" value="TatD_DNase"/>
    <property type="match status" value="1"/>
</dbReference>
<dbReference type="InterPro" id="IPR001130">
    <property type="entry name" value="TatD-like"/>
</dbReference>
<sequence>MVVVNTARMTRMLGHWKLIFSAEFFSIMTSKRTKVKFSWLRTAFVSPTKFQKNDVDSARPTRWSGDACDDSSEASSPGLSSPTGSAGLGELEHIKLDTPKGRRTGLSQNSHKTQHLSSRPCRLFENVKDPQVECPPPSSTFGGRRQTRTPEDGSKVIYLRALSAALGNRQRKSTPSKDGADTKRTHSWKSSVEPLTVEQEPERNTEHSCCSFSEKPASVCVQAEERTQASLVFIDTEEEENAVETHTRCVVLKASNSPGSSEAKDPVGFSQKCEERAIACSLDGEASPSTITLTPQTSFGVSWNITPHLHSTSFWSSWREGISSTSRSLHLHSPSSSVSSAPPPNQLHKFSPPSRHRSSQMLHGETMTLTEDLTAHRRSEGSAPLWLSDSNSLGFIDTHCHLDMLYGKMGFHGSFRSFRLKFRSTFPAEFHGCITDFCNPRITLKDRIWEQLIEEELVWGAFGCHPHFAQEYNSAHEQSIMGAMRHPKTVAFGEIGLDYSHKNSVNLRTQKEVFERQLRLAVSLGKPLVIHCRDADDDLLDIMKKCVPHDYKIHRHCFTNNYSVIEPFLNEFSNLCVGFTALVTNPKATEARDAVRKIPLERILLETDAPYFRPRQVPPSVCRFSHPGMALHTLKEISVLKGELFSTVLQTVRQNTTHIYGV</sequence>
<dbReference type="InterPro" id="IPR032466">
    <property type="entry name" value="Metal_Hydrolase"/>
</dbReference>
<dbReference type="CDD" id="cd01310">
    <property type="entry name" value="TatD_DNAse"/>
    <property type="match status" value="1"/>
</dbReference>
<feature type="region of interest" description="Disordered" evidence="3">
    <location>
        <begin position="132"/>
        <end position="204"/>
    </location>
</feature>
<dbReference type="FunFam" id="3.20.20.140:FF:000027">
    <property type="entry name" value="putative deoxyribonuclease TATDN2"/>
    <property type="match status" value="1"/>
</dbReference>
<comment type="caution">
    <text evidence="4">The sequence shown here is derived from an EMBL/GenBank/DDBJ whole genome shotgun (WGS) entry which is preliminary data.</text>
</comment>
<dbReference type="PROSITE" id="PS01137">
    <property type="entry name" value="TATD_1"/>
    <property type="match status" value="1"/>
</dbReference>
<dbReference type="Proteomes" id="UP000606274">
    <property type="component" value="Unassembled WGS sequence"/>
</dbReference>
<protein>
    <submittedName>
        <fullName evidence="4">Uncharacterized protein</fullName>
    </submittedName>
</protein>
<accession>A0A8T0BY44</accession>
<dbReference type="PROSITE" id="PS01090">
    <property type="entry name" value="TATD_2"/>
    <property type="match status" value="1"/>
</dbReference>
<dbReference type="PANTHER" id="PTHR46363">
    <property type="entry name" value="DEOXYRIBONUCLEASE TATDN2-RELATED"/>
    <property type="match status" value="1"/>
</dbReference>
<evidence type="ECO:0000256" key="2">
    <source>
        <dbReference type="ARBA" id="ARBA00022801"/>
    </source>
</evidence>
<dbReference type="AlphaFoldDB" id="A0A8T0BY44"/>
<evidence type="ECO:0000256" key="3">
    <source>
        <dbReference type="SAM" id="MobiDB-lite"/>
    </source>
</evidence>
<keyword evidence="5" id="KW-1185">Reference proteome</keyword>
<evidence type="ECO:0000313" key="5">
    <source>
        <dbReference type="Proteomes" id="UP000606274"/>
    </source>
</evidence>
<feature type="compositionally biased region" description="Low complexity" evidence="3">
    <location>
        <begin position="329"/>
        <end position="340"/>
    </location>
</feature>
<keyword evidence="2" id="KW-0378">Hydrolase</keyword>
<dbReference type="InterPro" id="IPR018228">
    <property type="entry name" value="DNase_TatD-rel_CS"/>
</dbReference>
<dbReference type="Gene3D" id="3.20.20.140">
    <property type="entry name" value="Metal-dependent hydrolases"/>
    <property type="match status" value="1"/>
</dbReference>
<feature type="compositionally biased region" description="Basic and acidic residues" evidence="3">
    <location>
        <begin position="90"/>
        <end position="100"/>
    </location>
</feature>
<dbReference type="PANTHER" id="PTHR46363:SF1">
    <property type="entry name" value="DEOXYRIBONUCLEASE TATDN2-RELATED"/>
    <property type="match status" value="1"/>
</dbReference>
<dbReference type="PROSITE" id="PS01091">
    <property type="entry name" value="TATD_3"/>
    <property type="match status" value="1"/>
</dbReference>
<comment type="similarity">
    <text evidence="1">Belongs to the metallo-dependent hydrolases superfamily. TatD-type hydrolase family.</text>
</comment>
<name>A0A8T0BY44_SILME</name>